<evidence type="ECO:0000313" key="5">
    <source>
        <dbReference type="Proteomes" id="UP000095649"/>
    </source>
</evidence>
<sequence>MDARTFGNYLSRMRKAQGLTQAELAEQLHVTDKAVSRWERGIGLPDINTLEPLADALGLTLADLMHCRAPEEADVAPTVQLEDFFTMLRRQHAVDWHSVRTALLGLSIALALWGVLACPGTIAVHWYGLGDGSFRADGWMHSLVIFPLCAGIEFLSLEIWNSFEQTGYYRRWGEINLFIIHAMSFGTRSARWMKVVLDLLFFFCFGFVIPFVEAWMIFLN</sequence>
<reference evidence="4 5" key="1">
    <citation type="submission" date="2015-09" db="EMBL/GenBank/DDBJ databases">
        <authorList>
            <consortium name="Pathogen Informatics"/>
        </authorList>
    </citation>
    <scope>NUCLEOTIDE SEQUENCE [LARGE SCALE GENOMIC DNA]</scope>
    <source>
        <strain evidence="4 5">2789STDY5834970</strain>
    </source>
</reference>
<dbReference type="CDD" id="cd00093">
    <property type="entry name" value="HTH_XRE"/>
    <property type="match status" value="1"/>
</dbReference>
<dbReference type="PANTHER" id="PTHR46558">
    <property type="entry name" value="TRACRIPTIONAL REGULATORY PROTEIN-RELATED-RELATED"/>
    <property type="match status" value="1"/>
</dbReference>
<proteinExistence type="predicted"/>
<keyword evidence="2" id="KW-1133">Transmembrane helix</keyword>
<dbReference type="RefSeq" id="WP_055186275.1">
    <property type="nucleotide sequence ID" value="NZ_CYXN01000015.1"/>
</dbReference>
<evidence type="ECO:0000259" key="3">
    <source>
        <dbReference type="PROSITE" id="PS50943"/>
    </source>
</evidence>
<accession>A0A173U0H0</accession>
<dbReference type="PROSITE" id="PS50943">
    <property type="entry name" value="HTH_CROC1"/>
    <property type="match status" value="1"/>
</dbReference>
<dbReference type="EMBL" id="CYXN01000015">
    <property type="protein sequence ID" value="CUN08334.1"/>
    <property type="molecule type" value="Genomic_DNA"/>
</dbReference>
<dbReference type="GO" id="GO:0003677">
    <property type="term" value="F:DNA binding"/>
    <property type="evidence" value="ECO:0007669"/>
    <property type="project" value="UniProtKB-KW"/>
</dbReference>
<dbReference type="PANTHER" id="PTHR46558:SF4">
    <property type="entry name" value="DNA-BIDING PHAGE PROTEIN"/>
    <property type="match status" value="1"/>
</dbReference>
<dbReference type="Proteomes" id="UP000095649">
    <property type="component" value="Unassembled WGS sequence"/>
</dbReference>
<dbReference type="Gene3D" id="1.10.260.40">
    <property type="entry name" value="lambda repressor-like DNA-binding domains"/>
    <property type="match status" value="1"/>
</dbReference>
<feature type="transmembrane region" description="Helical" evidence="2">
    <location>
        <begin position="195"/>
        <end position="218"/>
    </location>
</feature>
<name>A0A173U0H0_9FIRM</name>
<gene>
    <name evidence="4" type="ORF">ERS852582_01841</name>
</gene>
<organism evidence="4 5">
    <name type="scientific">Faecalibacterium prausnitzii</name>
    <dbReference type="NCBI Taxonomy" id="853"/>
    <lineage>
        <taxon>Bacteria</taxon>
        <taxon>Bacillati</taxon>
        <taxon>Bacillota</taxon>
        <taxon>Clostridia</taxon>
        <taxon>Eubacteriales</taxon>
        <taxon>Oscillospiraceae</taxon>
        <taxon>Faecalibacterium</taxon>
    </lineage>
</organism>
<dbReference type="InterPro" id="IPR010982">
    <property type="entry name" value="Lambda_DNA-bd_dom_sf"/>
</dbReference>
<protein>
    <submittedName>
        <fullName evidence="4">Transcriptional repressor DicA</fullName>
    </submittedName>
</protein>
<keyword evidence="1" id="KW-0238">DNA-binding</keyword>
<dbReference type="OrthoDB" id="6194834at2"/>
<dbReference type="InterPro" id="IPR001387">
    <property type="entry name" value="Cro/C1-type_HTH"/>
</dbReference>
<evidence type="ECO:0000256" key="1">
    <source>
        <dbReference type="ARBA" id="ARBA00023125"/>
    </source>
</evidence>
<feature type="domain" description="HTH cro/C1-type" evidence="3">
    <location>
        <begin position="10"/>
        <end position="64"/>
    </location>
</feature>
<dbReference type="SUPFAM" id="SSF47413">
    <property type="entry name" value="lambda repressor-like DNA-binding domains"/>
    <property type="match status" value="1"/>
</dbReference>
<dbReference type="AlphaFoldDB" id="A0A173U0H0"/>
<evidence type="ECO:0000256" key="2">
    <source>
        <dbReference type="SAM" id="Phobius"/>
    </source>
</evidence>
<dbReference type="Pfam" id="PF01381">
    <property type="entry name" value="HTH_3"/>
    <property type="match status" value="1"/>
</dbReference>
<dbReference type="SMART" id="SM00530">
    <property type="entry name" value="HTH_XRE"/>
    <property type="match status" value="1"/>
</dbReference>
<feature type="transmembrane region" description="Helical" evidence="2">
    <location>
        <begin position="139"/>
        <end position="160"/>
    </location>
</feature>
<feature type="transmembrane region" description="Helical" evidence="2">
    <location>
        <begin position="102"/>
        <end position="127"/>
    </location>
</feature>
<keyword evidence="2" id="KW-0812">Transmembrane</keyword>
<evidence type="ECO:0000313" key="4">
    <source>
        <dbReference type="EMBL" id="CUN08334.1"/>
    </source>
</evidence>
<keyword evidence="2" id="KW-0472">Membrane</keyword>